<sequence length="74" mass="7456">MGHWGTGRRAEDDALLRGLGRYSDDERAGGAASAVFLRSPHAHAAISGIDAEAARTMPGVVAVLTGADLAGLAA</sequence>
<gene>
    <name evidence="2" type="ORF">ACFFIC_15585</name>
</gene>
<dbReference type="Proteomes" id="UP001589789">
    <property type="component" value="Unassembled WGS sequence"/>
</dbReference>
<evidence type="ECO:0000313" key="2">
    <source>
        <dbReference type="EMBL" id="MFC0386960.1"/>
    </source>
</evidence>
<proteinExistence type="predicted"/>
<evidence type="ECO:0000259" key="1">
    <source>
        <dbReference type="SMART" id="SM01008"/>
    </source>
</evidence>
<evidence type="ECO:0000313" key="3">
    <source>
        <dbReference type="Proteomes" id="UP001589789"/>
    </source>
</evidence>
<name>A0ABV6ITN4_9PROT</name>
<comment type="caution">
    <text evidence="2">The sequence shown here is derived from an EMBL/GenBank/DDBJ whole genome shotgun (WGS) entry which is preliminary data.</text>
</comment>
<organism evidence="2 3">
    <name type="scientific">Muricoccus vinaceus</name>
    <dbReference type="NCBI Taxonomy" id="424704"/>
    <lineage>
        <taxon>Bacteria</taxon>
        <taxon>Pseudomonadati</taxon>
        <taxon>Pseudomonadota</taxon>
        <taxon>Alphaproteobacteria</taxon>
        <taxon>Acetobacterales</taxon>
        <taxon>Roseomonadaceae</taxon>
        <taxon>Muricoccus</taxon>
    </lineage>
</organism>
<dbReference type="SUPFAM" id="SSF54665">
    <property type="entry name" value="CO dehydrogenase molybdoprotein N-domain-like"/>
    <property type="match status" value="1"/>
</dbReference>
<dbReference type="RefSeq" id="WP_377051939.1">
    <property type="nucleotide sequence ID" value="NZ_JBHLVZ010000043.1"/>
</dbReference>
<feature type="domain" description="Aldehyde oxidase/xanthine dehydrogenase a/b hammerhead" evidence="1">
    <location>
        <begin position="17"/>
        <end position="73"/>
    </location>
</feature>
<protein>
    <recommendedName>
        <fullName evidence="1">Aldehyde oxidase/xanthine dehydrogenase a/b hammerhead domain-containing protein</fullName>
    </recommendedName>
</protein>
<accession>A0ABV6ITN4</accession>
<dbReference type="Pfam" id="PF01315">
    <property type="entry name" value="Ald_Xan_dh_C"/>
    <property type="match status" value="1"/>
</dbReference>
<reference evidence="2 3" key="1">
    <citation type="submission" date="2024-09" db="EMBL/GenBank/DDBJ databases">
        <authorList>
            <person name="Sun Q."/>
            <person name="Mori K."/>
        </authorList>
    </citation>
    <scope>NUCLEOTIDE SEQUENCE [LARGE SCALE GENOMIC DNA]</scope>
    <source>
        <strain evidence="2 3">CCM 7468</strain>
    </source>
</reference>
<keyword evidence="3" id="KW-1185">Reference proteome</keyword>
<dbReference type="Gene3D" id="3.90.1170.50">
    <property type="entry name" value="Aldehyde oxidase/xanthine dehydrogenase, a/b hammerhead"/>
    <property type="match status" value="1"/>
</dbReference>
<dbReference type="EMBL" id="JBHLVZ010000043">
    <property type="protein sequence ID" value="MFC0386960.1"/>
    <property type="molecule type" value="Genomic_DNA"/>
</dbReference>
<dbReference type="InterPro" id="IPR036856">
    <property type="entry name" value="Ald_Oxase/Xan_DH_a/b_sf"/>
</dbReference>
<dbReference type="SMART" id="SM01008">
    <property type="entry name" value="Ald_Xan_dh_C"/>
    <property type="match status" value="1"/>
</dbReference>
<dbReference type="InterPro" id="IPR000674">
    <property type="entry name" value="Ald_Oxase/Xan_DH_a/b"/>
</dbReference>